<feature type="region of interest" description="Disordered" evidence="1">
    <location>
        <begin position="1"/>
        <end position="20"/>
    </location>
</feature>
<name>A0ABV5FU32_9MICC</name>
<dbReference type="Proteomes" id="UP001589575">
    <property type="component" value="Unassembled WGS sequence"/>
</dbReference>
<dbReference type="EMBL" id="JBHMFI010000001">
    <property type="protein sequence ID" value="MFB9070187.1"/>
    <property type="molecule type" value="Genomic_DNA"/>
</dbReference>
<evidence type="ECO:0000256" key="1">
    <source>
        <dbReference type="SAM" id="MobiDB-lite"/>
    </source>
</evidence>
<keyword evidence="4" id="KW-1185">Reference proteome</keyword>
<sequence>MPAPTTHRSPRSSSSGPLGGFVTVWIFTSVSLWGIRSPWRSGGAAVRGRPRGPGWRRVRAA</sequence>
<evidence type="ECO:0000313" key="4">
    <source>
        <dbReference type="Proteomes" id="UP001589575"/>
    </source>
</evidence>
<protein>
    <submittedName>
        <fullName evidence="3">Uncharacterized protein</fullName>
    </submittedName>
</protein>
<proteinExistence type="predicted"/>
<feature type="transmembrane region" description="Helical" evidence="2">
    <location>
        <begin position="18"/>
        <end position="35"/>
    </location>
</feature>
<keyword evidence="2" id="KW-0812">Transmembrane</keyword>
<keyword evidence="2" id="KW-1133">Transmembrane helix</keyword>
<feature type="compositionally biased region" description="Basic residues" evidence="1">
    <location>
        <begin position="48"/>
        <end position="61"/>
    </location>
</feature>
<keyword evidence="2" id="KW-0472">Membrane</keyword>
<accession>A0ABV5FU32</accession>
<gene>
    <name evidence="3" type="ORF">ACFFX0_02870</name>
</gene>
<evidence type="ECO:0000256" key="2">
    <source>
        <dbReference type="SAM" id="Phobius"/>
    </source>
</evidence>
<evidence type="ECO:0000313" key="3">
    <source>
        <dbReference type="EMBL" id="MFB9070187.1"/>
    </source>
</evidence>
<organism evidence="3 4">
    <name type="scientific">Citricoccus parietis</name>
    <dbReference type="NCBI Taxonomy" id="592307"/>
    <lineage>
        <taxon>Bacteria</taxon>
        <taxon>Bacillati</taxon>
        <taxon>Actinomycetota</taxon>
        <taxon>Actinomycetes</taxon>
        <taxon>Micrococcales</taxon>
        <taxon>Micrococcaceae</taxon>
        <taxon>Citricoccus</taxon>
    </lineage>
</organism>
<reference evidence="3 4" key="1">
    <citation type="submission" date="2024-09" db="EMBL/GenBank/DDBJ databases">
        <authorList>
            <person name="Sun Q."/>
            <person name="Mori K."/>
        </authorList>
    </citation>
    <scope>NUCLEOTIDE SEQUENCE [LARGE SCALE GENOMIC DNA]</scope>
    <source>
        <strain evidence="3 4">CCM 7609</strain>
    </source>
</reference>
<comment type="caution">
    <text evidence="3">The sequence shown here is derived from an EMBL/GenBank/DDBJ whole genome shotgun (WGS) entry which is preliminary data.</text>
</comment>
<feature type="region of interest" description="Disordered" evidence="1">
    <location>
        <begin position="40"/>
        <end position="61"/>
    </location>
</feature>